<dbReference type="GO" id="GO:0008270">
    <property type="term" value="F:zinc ion binding"/>
    <property type="evidence" value="ECO:0007669"/>
    <property type="project" value="UniProtKB-KW"/>
</dbReference>
<organism evidence="5 6">
    <name type="scientific">Oceanobacillus iheyensis (strain DSM 14371 / CIP 107618 / JCM 11309 / KCTC 3954 / HTE831)</name>
    <dbReference type="NCBI Taxonomy" id="221109"/>
    <lineage>
        <taxon>Bacteria</taxon>
        <taxon>Bacillati</taxon>
        <taxon>Bacillota</taxon>
        <taxon>Bacilli</taxon>
        <taxon>Bacillales</taxon>
        <taxon>Bacillaceae</taxon>
        <taxon>Oceanobacillus</taxon>
    </lineage>
</organism>
<keyword evidence="3" id="KW-0862">Zinc</keyword>
<dbReference type="HOGENOM" id="CLU_143932_0_0_9"/>
<dbReference type="InterPro" id="IPR037274">
    <property type="entry name" value="Znf_CHY_sf"/>
</dbReference>
<gene>
    <name evidence="5" type="ordered locus">OB0784</name>
</gene>
<dbReference type="STRING" id="221109.gene:10733005"/>
<protein>
    <submittedName>
        <fullName evidence="5">Hypothetical conserved protein</fullName>
    </submittedName>
</protein>
<dbReference type="PIRSF" id="PIRSF017292">
    <property type="entry name" value="UCP017292_Znf_CHY"/>
    <property type="match status" value="1"/>
</dbReference>
<evidence type="ECO:0000256" key="3">
    <source>
        <dbReference type="ARBA" id="ARBA00022833"/>
    </source>
</evidence>
<dbReference type="PROSITE" id="PS51266">
    <property type="entry name" value="ZF_CHY"/>
    <property type="match status" value="1"/>
</dbReference>
<reference evidence="5 6" key="2">
    <citation type="journal article" date="2002" name="Nucleic Acids Res.">
        <title>Genome sequence of Oceanobacillus iheyensis isolated from the Iheya Ridge and its unexpected adaptive capabilities to extreme environments.</title>
        <authorList>
            <person name="Takami H."/>
            <person name="Takaki Y."/>
            <person name="Uchiyama I."/>
        </authorList>
    </citation>
    <scope>NUCLEOTIDE SEQUENCE [LARGE SCALE GENOMIC DNA]</scope>
    <source>
        <strain evidence="6">DSM 14371 / CIP 107618 / JCM 11309 / KCTC 3954 / HTE831</strain>
    </source>
</reference>
<dbReference type="eggNOG" id="COG4357">
    <property type="taxonomic scope" value="Bacteria"/>
</dbReference>
<evidence type="ECO:0000256" key="1">
    <source>
        <dbReference type="ARBA" id="ARBA00022723"/>
    </source>
</evidence>
<keyword evidence="1" id="KW-0479">Metal-binding</keyword>
<dbReference type="OrthoDB" id="882119at2"/>
<dbReference type="RefSeq" id="WP_011065192.1">
    <property type="nucleotide sequence ID" value="NC_004193.1"/>
</dbReference>
<dbReference type="InterPro" id="IPR008913">
    <property type="entry name" value="Znf_CHY"/>
</dbReference>
<proteinExistence type="predicted"/>
<dbReference type="InterPro" id="IPR052604">
    <property type="entry name" value="Mito_Tim_assembly_helper"/>
</dbReference>
<sequence length="105" mass="12724">MVKVYGKVVDHQSRCEHYHSKKDIISIKFKCCNAYYPCYKCHQECEDHEIERWPREEFDEKAILCGACQTELTINEYLKMNSCKNCNASFNENCQYHYHLYFNYK</sequence>
<dbReference type="EMBL" id="BA000028">
    <property type="protein sequence ID" value="BAC12740.1"/>
    <property type="molecule type" value="Genomic_DNA"/>
</dbReference>
<dbReference type="AlphaFoldDB" id="Q8ES59"/>
<dbReference type="PANTHER" id="PTHR28082:SF1">
    <property type="entry name" value="HELPER OF TIM PROTEIN 13"/>
    <property type="match status" value="1"/>
</dbReference>
<reference evidence="5 6" key="1">
    <citation type="journal article" date="2001" name="FEMS Microbiol. Lett.">
        <title>Oceanobacillus iheyensis gen. nov., sp. nov., a deep-sea extremely halotolerant and alkaliphilic species isolated from a depth of 1050 m on the Iheya Ridge.</title>
        <authorList>
            <person name="Lu J."/>
            <person name="Nogi Y."/>
            <person name="Takami H."/>
        </authorList>
    </citation>
    <scope>NUCLEOTIDE SEQUENCE [LARGE SCALE GENOMIC DNA]</scope>
    <source>
        <strain evidence="6">DSM 14371 / CIP 107618 / JCM 11309 / KCTC 3954 / HTE831</strain>
    </source>
</reference>
<dbReference type="SUPFAM" id="SSF161219">
    <property type="entry name" value="CHY zinc finger-like"/>
    <property type="match status" value="1"/>
</dbReference>
<keyword evidence="6" id="KW-1185">Reference proteome</keyword>
<feature type="domain" description="CHY-type" evidence="4">
    <location>
        <begin position="8"/>
        <end position="88"/>
    </location>
</feature>
<dbReference type="InterPro" id="IPR016694">
    <property type="entry name" value="UCP017292"/>
</dbReference>
<dbReference type="Proteomes" id="UP000000822">
    <property type="component" value="Chromosome"/>
</dbReference>
<name>Q8ES59_OCEIH</name>
<dbReference type="GO" id="GO:0045041">
    <property type="term" value="P:protein import into mitochondrial intermembrane space"/>
    <property type="evidence" value="ECO:0007669"/>
    <property type="project" value="TreeGrafter"/>
</dbReference>
<evidence type="ECO:0000259" key="4">
    <source>
        <dbReference type="PROSITE" id="PS51266"/>
    </source>
</evidence>
<evidence type="ECO:0000313" key="6">
    <source>
        <dbReference type="Proteomes" id="UP000000822"/>
    </source>
</evidence>
<keyword evidence="2" id="KW-0863">Zinc-finger</keyword>
<dbReference type="Pfam" id="PF05495">
    <property type="entry name" value="zf-CHY"/>
    <property type="match status" value="1"/>
</dbReference>
<dbReference type="KEGG" id="oih:OB0784"/>
<evidence type="ECO:0000313" key="5">
    <source>
        <dbReference type="EMBL" id="BAC12740.1"/>
    </source>
</evidence>
<evidence type="ECO:0000256" key="2">
    <source>
        <dbReference type="ARBA" id="ARBA00022771"/>
    </source>
</evidence>
<dbReference type="PANTHER" id="PTHR28082">
    <property type="entry name" value="ZINC FINGER PROTEIN"/>
    <property type="match status" value="1"/>
</dbReference>
<accession>Q8ES59</accession>
<dbReference type="PhylomeDB" id="Q8ES59"/>